<keyword evidence="2" id="KW-0547">Nucleotide-binding</keyword>
<dbReference type="InterPro" id="IPR006015">
    <property type="entry name" value="Universal_stress_UspA"/>
</dbReference>
<keyword evidence="3" id="KW-0067">ATP-binding</keyword>
<organism evidence="5 6">
    <name type="scientific">Microbispora oryzae</name>
    <dbReference type="NCBI Taxonomy" id="2806554"/>
    <lineage>
        <taxon>Bacteria</taxon>
        <taxon>Bacillati</taxon>
        <taxon>Actinomycetota</taxon>
        <taxon>Actinomycetes</taxon>
        <taxon>Streptosporangiales</taxon>
        <taxon>Streptosporangiaceae</taxon>
        <taxon>Microbispora</taxon>
    </lineage>
</organism>
<dbReference type="PANTHER" id="PTHR46268:SF27">
    <property type="entry name" value="UNIVERSAL STRESS PROTEIN RV2623"/>
    <property type="match status" value="1"/>
</dbReference>
<dbReference type="Gene3D" id="3.40.50.620">
    <property type="entry name" value="HUPs"/>
    <property type="match status" value="2"/>
</dbReference>
<protein>
    <submittedName>
        <fullName evidence="5">Universal stress protein</fullName>
    </submittedName>
</protein>
<evidence type="ECO:0000256" key="3">
    <source>
        <dbReference type="ARBA" id="ARBA00022840"/>
    </source>
</evidence>
<dbReference type="GO" id="GO:0005524">
    <property type="term" value="F:ATP binding"/>
    <property type="evidence" value="ECO:0007669"/>
    <property type="project" value="UniProtKB-KW"/>
</dbReference>
<dbReference type="AlphaFoldDB" id="A0A940WNB1"/>
<keyword evidence="6" id="KW-1185">Reference proteome</keyword>
<dbReference type="EMBL" id="JAFCNB010000016">
    <property type="protein sequence ID" value="MBP2706997.1"/>
    <property type="molecule type" value="Genomic_DNA"/>
</dbReference>
<dbReference type="RefSeq" id="WP_210158271.1">
    <property type="nucleotide sequence ID" value="NZ_JAFCNB010000016.1"/>
</dbReference>
<dbReference type="PANTHER" id="PTHR46268">
    <property type="entry name" value="STRESS RESPONSE PROTEIN NHAX"/>
    <property type="match status" value="1"/>
</dbReference>
<dbReference type="InterPro" id="IPR014729">
    <property type="entry name" value="Rossmann-like_a/b/a_fold"/>
</dbReference>
<accession>A0A940WNB1</accession>
<feature type="domain" description="UspA" evidence="4">
    <location>
        <begin position="1"/>
        <end position="138"/>
    </location>
</feature>
<feature type="domain" description="UspA" evidence="4">
    <location>
        <begin position="148"/>
        <end position="281"/>
    </location>
</feature>
<reference evidence="5" key="1">
    <citation type="submission" date="2021-02" db="EMBL/GenBank/DDBJ databases">
        <title>Draft genome sequence of Microbispora sp. RL4-1S isolated from rice leaves in Thailand.</title>
        <authorList>
            <person name="Muangham S."/>
            <person name="Duangmal K."/>
        </authorList>
    </citation>
    <scope>NUCLEOTIDE SEQUENCE</scope>
    <source>
        <strain evidence="5">RL4-1S</strain>
    </source>
</reference>
<gene>
    <name evidence="5" type="ORF">JOL79_24735</name>
</gene>
<dbReference type="Pfam" id="PF00582">
    <property type="entry name" value="Usp"/>
    <property type="match status" value="2"/>
</dbReference>
<dbReference type="PRINTS" id="PR01438">
    <property type="entry name" value="UNVRSLSTRESS"/>
</dbReference>
<evidence type="ECO:0000313" key="5">
    <source>
        <dbReference type="EMBL" id="MBP2706997.1"/>
    </source>
</evidence>
<comment type="similarity">
    <text evidence="1">Belongs to the universal stress protein A family.</text>
</comment>
<evidence type="ECO:0000256" key="2">
    <source>
        <dbReference type="ARBA" id="ARBA00022741"/>
    </source>
</evidence>
<evidence type="ECO:0000259" key="4">
    <source>
        <dbReference type="Pfam" id="PF00582"/>
    </source>
</evidence>
<dbReference type="InterPro" id="IPR006016">
    <property type="entry name" value="UspA"/>
</dbReference>
<proteinExistence type="inferred from homology"/>
<dbReference type="SUPFAM" id="SSF52402">
    <property type="entry name" value="Adenine nucleotide alpha hydrolases-like"/>
    <property type="match status" value="2"/>
</dbReference>
<dbReference type="Proteomes" id="UP000674234">
    <property type="component" value="Unassembled WGS sequence"/>
</dbReference>
<comment type="caution">
    <text evidence="5">The sequence shown here is derived from an EMBL/GenBank/DDBJ whole genome shotgun (WGS) entry which is preliminary data.</text>
</comment>
<sequence length="284" mass="30109">MSQPIIVGVDGSREATSAAEWAADDAARRACPLRLVSVVDHWAYGIPKFPSGAGDPLTLHSERALTADESVVRKRRPGVDVSLEIVEGIPAKVLRDKGREAVEIVVGSRGLGGFAGLVVGSVSTHVAGHTDCPVVVVRPGWRDAHGEVVVGVDDAPECEPALAYAFEQARLRGATLRAIFAWRVPVYTLAPEVTYDIDEVMEAQQRAVSERLANHRRDNPEVAVREDLVYGHPAQALAEASGTADLLVVGSHGRGALGTVALGSVSRAILHHSACPVAVVRPRD</sequence>
<name>A0A940WNB1_9ACTN</name>
<evidence type="ECO:0000256" key="1">
    <source>
        <dbReference type="ARBA" id="ARBA00008791"/>
    </source>
</evidence>
<evidence type="ECO:0000313" key="6">
    <source>
        <dbReference type="Proteomes" id="UP000674234"/>
    </source>
</evidence>